<evidence type="ECO:0000256" key="9">
    <source>
        <dbReference type="HAMAP-Rule" id="MF_00969"/>
    </source>
</evidence>
<dbReference type="InterPro" id="IPR005118">
    <property type="entry name" value="TRCF_C"/>
</dbReference>
<dbReference type="Pfam" id="PF02559">
    <property type="entry name" value="CarD_TRCF_RID"/>
    <property type="match status" value="1"/>
</dbReference>
<dbReference type="InterPro" id="IPR011545">
    <property type="entry name" value="DEAD/DEAH_box_helicase_dom"/>
</dbReference>
<dbReference type="Pfam" id="PF00271">
    <property type="entry name" value="Helicase_C"/>
    <property type="match status" value="1"/>
</dbReference>
<dbReference type="PROSITE" id="PS51194">
    <property type="entry name" value="HELICASE_CTER"/>
    <property type="match status" value="1"/>
</dbReference>
<dbReference type="InterPro" id="IPR014001">
    <property type="entry name" value="Helicase_ATP-bd"/>
</dbReference>
<keyword evidence="5" id="KW-0347">Helicase</keyword>
<keyword evidence="1 9" id="KW-0963">Cytoplasm</keyword>
<dbReference type="OrthoDB" id="9804325at2"/>
<dbReference type="Pfam" id="PF17757">
    <property type="entry name" value="UvrB_inter"/>
    <property type="match status" value="1"/>
</dbReference>
<dbReference type="GO" id="GO:0005737">
    <property type="term" value="C:cytoplasm"/>
    <property type="evidence" value="ECO:0007669"/>
    <property type="project" value="UniProtKB-SubCell"/>
</dbReference>
<dbReference type="InterPro" id="IPR047112">
    <property type="entry name" value="RecG/Mfd"/>
</dbReference>
<dbReference type="InterPro" id="IPR004576">
    <property type="entry name" value="Mfd"/>
</dbReference>
<evidence type="ECO:0000313" key="13">
    <source>
        <dbReference type="Proteomes" id="UP000198651"/>
    </source>
</evidence>
<dbReference type="Pfam" id="PF03461">
    <property type="entry name" value="TRCF"/>
    <property type="match status" value="1"/>
</dbReference>
<dbReference type="HAMAP" id="MF_00969">
    <property type="entry name" value="TRCF"/>
    <property type="match status" value="1"/>
</dbReference>
<dbReference type="InterPro" id="IPR003711">
    <property type="entry name" value="CarD-like/TRCF_RID"/>
</dbReference>
<reference evidence="13" key="1">
    <citation type="submission" date="2015-11" db="EMBL/GenBank/DDBJ databases">
        <authorList>
            <person name="Seth-Smith H.M.B."/>
        </authorList>
    </citation>
    <scope>NUCLEOTIDE SEQUENCE [LARGE SCALE GENOMIC DNA]</scope>
    <source>
        <strain evidence="13">2013Ark11</strain>
    </source>
</reference>
<dbReference type="Proteomes" id="UP000198651">
    <property type="component" value="Chromosome I"/>
</dbReference>
<dbReference type="InterPro" id="IPR048635">
    <property type="entry name" value="MFD_D3"/>
</dbReference>
<dbReference type="SUPFAM" id="SSF143517">
    <property type="entry name" value="TRCF domain-like"/>
    <property type="match status" value="1"/>
</dbReference>
<evidence type="ECO:0000256" key="5">
    <source>
        <dbReference type="ARBA" id="ARBA00022806"/>
    </source>
</evidence>
<dbReference type="NCBIfam" id="TIGR00580">
    <property type="entry name" value="mfd"/>
    <property type="match status" value="1"/>
</dbReference>
<keyword evidence="6 9" id="KW-0067">ATP-binding</keyword>
<dbReference type="InterPro" id="IPR001650">
    <property type="entry name" value="Helicase_C-like"/>
</dbReference>
<dbReference type="PANTHER" id="PTHR47964">
    <property type="entry name" value="ATP-DEPENDENT DNA HELICASE HOMOLOG RECG, CHLOROPLASTIC"/>
    <property type="match status" value="1"/>
</dbReference>
<evidence type="ECO:0000256" key="1">
    <source>
        <dbReference type="ARBA" id="ARBA00022490"/>
    </source>
</evidence>
<evidence type="ECO:0000256" key="6">
    <source>
        <dbReference type="ARBA" id="ARBA00022840"/>
    </source>
</evidence>
<dbReference type="PATRIC" id="fig|1561003.3.peg.815"/>
<comment type="function">
    <text evidence="9">Couples transcription and DNA repair by recognizing RNA polymerase (RNAP) stalled at DNA lesions. Mediates ATP-dependent release of RNAP and its truncated transcript from the DNA, and recruitment of nucleotide excision repair machinery to the damaged site.</text>
</comment>
<dbReference type="GO" id="GO:0006355">
    <property type="term" value="P:regulation of DNA-templated transcription"/>
    <property type="evidence" value="ECO:0007669"/>
    <property type="project" value="UniProtKB-UniRule"/>
</dbReference>
<protein>
    <recommendedName>
        <fullName evidence="9">Transcription-repair-coupling factor</fullName>
        <shortName evidence="9">TRCF</shortName>
        <ecNumber evidence="9">3.6.4.-</ecNumber>
    </recommendedName>
</protein>
<comment type="subcellular location">
    <subcellularLocation>
        <location evidence="9">Cytoplasm</location>
    </subcellularLocation>
</comment>
<dbReference type="InterPro" id="IPR027417">
    <property type="entry name" value="P-loop_NTPase"/>
</dbReference>
<dbReference type="SMART" id="SM01058">
    <property type="entry name" value="CarD_TRCF"/>
    <property type="match status" value="1"/>
</dbReference>
<dbReference type="PROSITE" id="PS51192">
    <property type="entry name" value="HELICASE_ATP_BIND_1"/>
    <property type="match status" value="1"/>
</dbReference>
<dbReference type="Pfam" id="PF21132">
    <property type="entry name" value="MFD_D3"/>
    <property type="match status" value="1"/>
</dbReference>
<dbReference type="Gene3D" id="3.40.50.300">
    <property type="entry name" value="P-loop containing nucleotide triphosphate hydrolases"/>
    <property type="match status" value="2"/>
</dbReference>
<feature type="domain" description="Helicase C-terminal" evidence="11">
    <location>
        <begin position="781"/>
        <end position="936"/>
    </location>
</feature>
<dbReference type="Gene3D" id="3.40.50.11140">
    <property type="match status" value="1"/>
</dbReference>
<organism evidence="12 13">
    <name type="scientific">Candidatus Ichthyocystis hellenicum</name>
    <dbReference type="NCBI Taxonomy" id="1561003"/>
    <lineage>
        <taxon>Bacteria</taxon>
        <taxon>Pseudomonadati</taxon>
        <taxon>Pseudomonadota</taxon>
        <taxon>Betaproteobacteria</taxon>
        <taxon>Burkholderiales</taxon>
        <taxon>Candidatus Ichthyocystis</taxon>
    </lineage>
</organism>
<keyword evidence="4 9" id="KW-0378">Hydrolase</keyword>
<comment type="similarity">
    <text evidence="9">In the N-terminal section; belongs to the UvrB family.</text>
</comment>
<dbReference type="SMART" id="SM00982">
    <property type="entry name" value="TRCF"/>
    <property type="match status" value="1"/>
</dbReference>
<dbReference type="InterPro" id="IPR036101">
    <property type="entry name" value="CarD-like/TRCF_RID_sf"/>
</dbReference>
<proteinExistence type="inferred from homology"/>
<dbReference type="CDD" id="cd17991">
    <property type="entry name" value="DEXHc_TRCF"/>
    <property type="match status" value="1"/>
</dbReference>
<evidence type="ECO:0000259" key="10">
    <source>
        <dbReference type="PROSITE" id="PS51192"/>
    </source>
</evidence>
<sequence>MKSQSNLLDKHCLPGVDSYQISKLDKKLLIVTEKVEDSRRLLHEIKFYFPSKTVHILPDWETLPYERFSPHQDLVSERLEALWLLHQNQVDIIITPVTTAIQRLIPIEYMASRTFIFKAGENNSYERIKKQITESGYNAVSQVYRCGEFSIRGSIVDLFPMGSEIPYRLDFFDDKLDSIRSFDVDTQKSIESVTNIRILPAREIPTDEKGIQCFRKKFRSILPGEHYNLTLYKDVSNGIFPAGVEYYLPLFHDKLNLLTDYLSEDTTIIRHGDLNAGIEKFWETLHDRYRTLNYDPSFPLLSPEHIYITSEEFFISAQSRNNIRISVSEDDNSNSLFKTAPLVAINSKNPEPLLHLKKTCKDFSEKIIIVCESVGRRGVLLDLLSQNSMPLPVVVSSFCEAVTSNHKFVILVGNLSRGWLLPNQFMVITELELFPSMGKRWNKRRKTSEWEFWIKDLSELKIGQPVVHRQHGVGRYHGLETMVFDDNPAEFVRLHYADDDKLFVPISELNLLSRYTGSDSDKAPLNKLGNSSQWEKTCAKAREKAHDTAVELLEIYSRRKEKKGSSLTCSQEDYEKFCEEFDFEETHDQLDATKSVIEDLKKDEPMDRVICGDVGFGKTEVALRAAFIATMSGKQVALLCPTTLLANQHYRVFSSRFSQWPIKIAELSRFRSNTEVTKDISKISDGSIDIVIGTHRLLQKDVSFCRLGLVIIDEEHRFGVRQKEVIKEWRADTDMLSMTATPIPRTLSLCLDGIRSFSIISTPPQRRLAIKTIISPDSKAMIKEAILRELKRSGQVYFLYNEVSTINNKRLWLQELVPEARIAVAHGQMPSGELEHIMRDFSMHRYNILLCTTIIENGIDNPNANTIIIHRADKFGLAQLHQIRGRVGRSHHQAYAYLIIPNEESLLTPDAQKRLNAIRSADDLGAGFFLARHDLEIRGAGELLGEAQSGEMHQVGFDLFTEMLQDTVKKLSASKSDGDTNCNQRVNSKIHCYKPILLPHSYCPDVGIRLGLYKRLSDCQKKDDIDEIRMEIIDRFGPLPEATERLILMHKLRIDGNSIGICEINIKPQKAVIQISDPPLVDGWSILNSIKTVPSMKILKNNSLSFEWSGTIADAAKTITTFIATVHKNNSELSHTNK</sequence>
<dbReference type="SUPFAM" id="SSF52540">
    <property type="entry name" value="P-loop containing nucleoside triphosphate hydrolases"/>
    <property type="match status" value="4"/>
</dbReference>
<dbReference type="GO" id="GO:0003678">
    <property type="term" value="F:DNA helicase activity"/>
    <property type="evidence" value="ECO:0007669"/>
    <property type="project" value="TreeGrafter"/>
</dbReference>
<evidence type="ECO:0000256" key="8">
    <source>
        <dbReference type="ARBA" id="ARBA00023204"/>
    </source>
</evidence>
<dbReference type="AlphaFoldDB" id="A0A0S4M676"/>
<dbReference type="Pfam" id="PF00270">
    <property type="entry name" value="DEAD"/>
    <property type="match status" value="1"/>
</dbReference>
<dbReference type="SMART" id="SM00487">
    <property type="entry name" value="DEXDc"/>
    <property type="match status" value="1"/>
</dbReference>
<dbReference type="InterPro" id="IPR037235">
    <property type="entry name" value="TRCF-like_C_D7"/>
</dbReference>
<dbReference type="EMBL" id="LN906597">
    <property type="protein sequence ID" value="CUT17640.1"/>
    <property type="molecule type" value="Genomic_DNA"/>
</dbReference>
<dbReference type="Gene3D" id="3.90.1150.50">
    <property type="entry name" value="Transcription-repair-coupling factor, D7 domain"/>
    <property type="match status" value="1"/>
</dbReference>
<evidence type="ECO:0000256" key="4">
    <source>
        <dbReference type="ARBA" id="ARBA00022801"/>
    </source>
</evidence>
<evidence type="ECO:0000256" key="3">
    <source>
        <dbReference type="ARBA" id="ARBA00022763"/>
    </source>
</evidence>
<name>A0A0S4M676_9BURK</name>
<keyword evidence="8 9" id="KW-0234">DNA repair</keyword>
<keyword evidence="2 9" id="KW-0547">Nucleotide-binding</keyword>
<dbReference type="InterPro" id="IPR041471">
    <property type="entry name" value="UvrB_inter"/>
</dbReference>
<dbReference type="EC" id="3.6.4.-" evidence="9"/>
<comment type="similarity">
    <text evidence="9">In the C-terminal section; belongs to the helicase family. RecG subfamily.</text>
</comment>
<dbReference type="GO" id="GO:0003684">
    <property type="term" value="F:damaged DNA binding"/>
    <property type="evidence" value="ECO:0007669"/>
    <property type="project" value="InterPro"/>
</dbReference>
<evidence type="ECO:0000256" key="7">
    <source>
        <dbReference type="ARBA" id="ARBA00023125"/>
    </source>
</evidence>
<dbReference type="Gene3D" id="3.40.50.11180">
    <property type="match status" value="1"/>
</dbReference>
<dbReference type="GO" id="GO:0016787">
    <property type="term" value="F:hydrolase activity"/>
    <property type="evidence" value="ECO:0007669"/>
    <property type="project" value="UniProtKB-KW"/>
</dbReference>
<keyword evidence="13" id="KW-1185">Reference proteome</keyword>
<dbReference type="RefSeq" id="WP_092343233.1">
    <property type="nucleotide sequence ID" value="NZ_FLSL01000081.1"/>
</dbReference>
<evidence type="ECO:0000313" key="12">
    <source>
        <dbReference type="EMBL" id="CUT17640.1"/>
    </source>
</evidence>
<dbReference type="Gene3D" id="3.30.2060.10">
    <property type="entry name" value="Penicillin-binding protein 1b domain"/>
    <property type="match status" value="1"/>
</dbReference>
<dbReference type="PANTHER" id="PTHR47964:SF1">
    <property type="entry name" value="ATP-DEPENDENT DNA HELICASE HOMOLOG RECG, CHLOROPLASTIC"/>
    <property type="match status" value="1"/>
</dbReference>
<keyword evidence="7 9" id="KW-0238">DNA-binding</keyword>
<dbReference type="GO" id="GO:0000716">
    <property type="term" value="P:transcription-coupled nucleotide-excision repair, DNA damage recognition"/>
    <property type="evidence" value="ECO:0007669"/>
    <property type="project" value="UniProtKB-UniRule"/>
</dbReference>
<keyword evidence="3 9" id="KW-0227">DNA damage</keyword>
<gene>
    <name evidence="9" type="primary">mfd</name>
    <name evidence="12" type="ORF">Ark11_0817</name>
</gene>
<dbReference type="STRING" id="1561003.Ark11_0817"/>
<dbReference type="GO" id="GO:0005524">
    <property type="term" value="F:ATP binding"/>
    <property type="evidence" value="ECO:0007669"/>
    <property type="project" value="UniProtKB-UniRule"/>
</dbReference>
<accession>A0A0S4M676</accession>
<dbReference type="Gene3D" id="2.40.10.170">
    <property type="match status" value="1"/>
</dbReference>
<feature type="domain" description="Helicase ATP-binding" evidence="10">
    <location>
        <begin position="599"/>
        <end position="760"/>
    </location>
</feature>
<evidence type="ECO:0000259" key="11">
    <source>
        <dbReference type="PROSITE" id="PS51194"/>
    </source>
</evidence>
<dbReference type="SMART" id="SM00490">
    <property type="entry name" value="HELICc"/>
    <property type="match status" value="1"/>
</dbReference>
<evidence type="ECO:0000256" key="2">
    <source>
        <dbReference type="ARBA" id="ARBA00022741"/>
    </source>
</evidence>
<dbReference type="SUPFAM" id="SSF141259">
    <property type="entry name" value="CarD-like"/>
    <property type="match status" value="1"/>
</dbReference>